<dbReference type="RefSeq" id="WP_157775040.1">
    <property type="nucleotide sequence ID" value="NZ_CP022163.1"/>
</dbReference>
<keyword evidence="2" id="KW-0067">ATP-binding</keyword>
<evidence type="ECO:0000259" key="3">
    <source>
        <dbReference type="Pfam" id="PF01656"/>
    </source>
</evidence>
<evidence type="ECO:0000256" key="2">
    <source>
        <dbReference type="ARBA" id="ARBA00022840"/>
    </source>
</evidence>
<reference evidence="4 5" key="1">
    <citation type="submission" date="2017-06" db="EMBL/GenBank/DDBJ databases">
        <authorList>
            <person name="Kim H.J."/>
            <person name="Triplett B.A."/>
        </authorList>
    </citation>
    <scope>NUCLEOTIDE SEQUENCE [LARGE SCALE GENOMIC DNA]</scope>
    <source>
        <strain evidence="4 5">DSM 14713</strain>
    </source>
</reference>
<dbReference type="GO" id="GO:0005829">
    <property type="term" value="C:cytosol"/>
    <property type="evidence" value="ECO:0007669"/>
    <property type="project" value="TreeGrafter"/>
</dbReference>
<dbReference type="PANTHER" id="PTHR43384:SF6">
    <property type="entry name" value="SEPTUM SITE-DETERMINING PROTEIN MIND HOMOLOG, CHLOROPLASTIC"/>
    <property type="match status" value="1"/>
</dbReference>
<dbReference type="SUPFAM" id="SSF52540">
    <property type="entry name" value="P-loop containing nucleoside triphosphate hydrolases"/>
    <property type="match status" value="1"/>
</dbReference>
<dbReference type="Pfam" id="PF01656">
    <property type="entry name" value="CbiA"/>
    <property type="match status" value="1"/>
</dbReference>
<dbReference type="OrthoDB" id="580767at2"/>
<dbReference type="GO" id="GO:0009898">
    <property type="term" value="C:cytoplasmic side of plasma membrane"/>
    <property type="evidence" value="ECO:0007669"/>
    <property type="project" value="TreeGrafter"/>
</dbReference>
<dbReference type="InterPro" id="IPR002586">
    <property type="entry name" value="CobQ/CobB/MinD/ParA_Nub-bd_dom"/>
</dbReference>
<dbReference type="GO" id="GO:0005524">
    <property type="term" value="F:ATP binding"/>
    <property type="evidence" value="ECO:0007669"/>
    <property type="project" value="UniProtKB-KW"/>
</dbReference>
<evidence type="ECO:0000313" key="5">
    <source>
        <dbReference type="Proteomes" id="UP000217289"/>
    </source>
</evidence>
<sequence length="457" mass="49793">MTFDANVFFDDSLPRLVETVAAELGDEGLAAGVVLRDASGRLAFFAGYPLDAERSQRLATRLLGELRAYARTDRVLVGPSDFGAKEILEDSSVLQCRVGQRTVRLADRRLVGADWLRKPAELAPPPPRFVFASLKGGVGRSTSLSVVAAHLAARGGRVLAVDLDLEAPGLGALLLTRDILPEFGTIDALVENNLHELNDSFLSDLIGPSSLASRGGRIDVVPAFGRRSLDNPGDILGKLARAYAEDIRPDGSVATILDQVRDLIDRLASAGGYDAILVDARAGLHETTASAVLGLGADVLLFGLHEEQTFQGYTALLAHLARLVPPGSLVPEWVERLTPVQAKAPVDAIARSEFNQRWQSMVREHGPLATAWVAPREVQIPEGFRDVPWNEQVPDEEVLPPEWSLLEPIAVLRDDRFERFDPLRRRDLLSEEVYRSTFGAILERVEGAVFPKNEVSS</sequence>
<keyword evidence="1" id="KW-0547">Nucleotide-binding</keyword>
<dbReference type="GO" id="GO:0016887">
    <property type="term" value="F:ATP hydrolysis activity"/>
    <property type="evidence" value="ECO:0007669"/>
    <property type="project" value="TreeGrafter"/>
</dbReference>
<organism evidence="4 5">
    <name type="scientific">Melittangium boletus DSM 14713</name>
    <dbReference type="NCBI Taxonomy" id="1294270"/>
    <lineage>
        <taxon>Bacteria</taxon>
        <taxon>Pseudomonadati</taxon>
        <taxon>Myxococcota</taxon>
        <taxon>Myxococcia</taxon>
        <taxon>Myxococcales</taxon>
        <taxon>Cystobacterineae</taxon>
        <taxon>Archangiaceae</taxon>
        <taxon>Melittangium</taxon>
    </lineage>
</organism>
<dbReference type="InterPro" id="IPR050625">
    <property type="entry name" value="ParA/MinD_ATPase"/>
</dbReference>
<dbReference type="Gene3D" id="3.40.50.300">
    <property type="entry name" value="P-loop containing nucleotide triphosphate hydrolases"/>
    <property type="match status" value="1"/>
</dbReference>
<dbReference type="PANTHER" id="PTHR43384">
    <property type="entry name" value="SEPTUM SITE-DETERMINING PROTEIN MIND HOMOLOG, CHLOROPLASTIC-RELATED"/>
    <property type="match status" value="1"/>
</dbReference>
<keyword evidence="5" id="KW-1185">Reference proteome</keyword>
<dbReference type="InterPro" id="IPR027417">
    <property type="entry name" value="P-loop_NTPase"/>
</dbReference>
<feature type="domain" description="CobQ/CobB/MinD/ParA nucleotide binding" evidence="3">
    <location>
        <begin position="130"/>
        <end position="228"/>
    </location>
</feature>
<gene>
    <name evidence="4" type="ORF">MEBOL_003255</name>
</gene>
<dbReference type="NCBIfam" id="NF047398">
    <property type="entry name" value="AAA_KGGVGR"/>
    <property type="match status" value="1"/>
</dbReference>
<dbReference type="AlphaFoldDB" id="A0A250IEZ8"/>
<dbReference type="KEGG" id="mbd:MEBOL_003255"/>
<protein>
    <recommendedName>
        <fullName evidence="3">CobQ/CobB/MinD/ParA nucleotide binding domain-containing protein</fullName>
    </recommendedName>
</protein>
<evidence type="ECO:0000256" key="1">
    <source>
        <dbReference type="ARBA" id="ARBA00022741"/>
    </source>
</evidence>
<proteinExistence type="predicted"/>
<dbReference type="GO" id="GO:0051782">
    <property type="term" value="P:negative regulation of cell division"/>
    <property type="evidence" value="ECO:0007669"/>
    <property type="project" value="TreeGrafter"/>
</dbReference>
<accession>A0A250IEZ8</accession>
<name>A0A250IEZ8_9BACT</name>
<dbReference type="EMBL" id="CP022163">
    <property type="protein sequence ID" value="ATB29800.1"/>
    <property type="molecule type" value="Genomic_DNA"/>
</dbReference>
<evidence type="ECO:0000313" key="4">
    <source>
        <dbReference type="EMBL" id="ATB29800.1"/>
    </source>
</evidence>
<dbReference type="Proteomes" id="UP000217289">
    <property type="component" value="Chromosome"/>
</dbReference>